<evidence type="ECO:0000313" key="4">
    <source>
        <dbReference type="Proteomes" id="UP000767334"/>
    </source>
</evidence>
<sequence>MKKINYNGIAKIKPLLFTAILIILFMILIPILSIGTENNKDPNEHIEEEEISEETSAQVSSDVYIDGDEKVKVYRTLQDKIEEVDIEEYICGVVANEMQVSFEEEALKAQAIASRTYLVSKKMNNCLIGDGSDICDSTHCQVYSSKEELVSKWGEENGEKYWNKIKAAVDGTKGMVLTYKGELVLYPLFFSTSSGKTESAIDSSFGDIPYLVSVESSGEEIAPKYTTKKEIAISDLVLAIKSKYPTSGVNTTNISSELQIIERSEAGGVITLAIGNDKINGSDFRLIAGLNSTNFTYSINDNTIVFDCKGYGHGVGMSQWGANVMAKEGSKYDEILKHYYTGIDIGYLKFN</sequence>
<keyword evidence="1" id="KW-0472">Membrane</keyword>
<keyword evidence="4" id="KW-1185">Reference proteome</keyword>
<evidence type="ECO:0000259" key="2">
    <source>
        <dbReference type="Pfam" id="PF08486"/>
    </source>
</evidence>
<dbReference type="Pfam" id="PF08486">
    <property type="entry name" value="SpoIID"/>
    <property type="match status" value="1"/>
</dbReference>
<dbReference type="InterPro" id="IPR013486">
    <property type="entry name" value="SpoIID/LytB"/>
</dbReference>
<dbReference type="PANTHER" id="PTHR30032:SF4">
    <property type="entry name" value="AMIDASE ENHANCER"/>
    <property type="match status" value="1"/>
</dbReference>
<proteinExistence type="predicted"/>
<dbReference type="InterPro" id="IPR013693">
    <property type="entry name" value="SpoIID/LytB_N"/>
</dbReference>
<dbReference type="RefSeq" id="WP_148321464.1">
    <property type="nucleotide sequence ID" value="NZ_JACJLL010000058.1"/>
</dbReference>
<dbReference type="Proteomes" id="UP000767334">
    <property type="component" value="Unassembled WGS sequence"/>
</dbReference>
<accession>A0ABS2FHC5</accession>
<evidence type="ECO:0000313" key="3">
    <source>
        <dbReference type="EMBL" id="MBM6819711.1"/>
    </source>
</evidence>
<keyword evidence="1" id="KW-1133">Transmembrane helix</keyword>
<dbReference type="PANTHER" id="PTHR30032">
    <property type="entry name" value="N-ACETYLMURAMOYL-L-ALANINE AMIDASE-RELATED"/>
    <property type="match status" value="1"/>
</dbReference>
<protein>
    <submittedName>
        <fullName evidence="3">Stage II sporulation protein D</fullName>
    </submittedName>
</protein>
<dbReference type="NCBIfam" id="TIGR02870">
    <property type="entry name" value="spore_II_D"/>
    <property type="match status" value="1"/>
</dbReference>
<evidence type="ECO:0000256" key="1">
    <source>
        <dbReference type="SAM" id="Phobius"/>
    </source>
</evidence>
<comment type="caution">
    <text evidence="3">The sequence shown here is derived from an EMBL/GenBank/DDBJ whole genome shotgun (WGS) entry which is preliminary data.</text>
</comment>
<dbReference type="NCBIfam" id="TIGR02669">
    <property type="entry name" value="SpoIID_LytB"/>
    <property type="match status" value="1"/>
</dbReference>
<keyword evidence="1" id="KW-0812">Transmembrane</keyword>
<feature type="domain" description="Sporulation stage II protein D amidase enhancer LytB N-terminal" evidence="2">
    <location>
        <begin position="78"/>
        <end position="179"/>
    </location>
</feature>
<dbReference type="InterPro" id="IPR051922">
    <property type="entry name" value="Bact_Sporulation_Assoc"/>
</dbReference>
<reference evidence="3 4" key="1">
    <citation type="journal article" date="2021" name="Sci. Rep.">
        <title>The distribution of antibiotic resistance genes in chicken gut microbiota commensals.</title>
        <authorList>
            <person name="Juricova H."/>
            <person name="Matiasovicova J."/>
            <person name="Kubasova T."/>
            <person name="Cejkova D."/>
            <person name="Rychlik I."/>
        </authorList>
    </citation>
    <scope>NUCLEOTIDE SEQUENCE [LARGE SCALE GENOMIC DNA]</scope>
    <source>
        <strain evidence="3 4">An435</strain>
    </source>
</reference>
<feature type="transmembrane region" description="Helical" evidence="1">
    <location>
        <begin position="12"/>
        <end position="32"/>
    </location>
</feature>
<gene>
    <name evidence="3" type="primary">spoIID</name>
    <name evidence="3" type="ORF">H6A19_10240</name>
</gene>
<dbReference type="InterPro" id="IPR014225">
    <property type="entry name" value="Spore_II_D_firmicutes"/>
</dbReference>
<organism evidence="3 4">
    <name type="scientific">Clostridium saudiense</name>
    <dbReference type="NCBI Taxonomy" id="1414720"/>
    <lineage>
        <taxon>Bacteria</taxon>
        <taxon>Bacillati</taxon>
        <taxon>Bacillota</taxon>
        <taxon>Clostridia</taxon>
        <taxon>Eubacteriales</taxon>
        <taxon>Clostridiaceae</taxon>
        <taxon>Clostridium</taxon>
    </lineage>
</organism>
<dbReference type="EMBL" id="JACJLL010000058">
    <property type="protein sequence ID" value="MBM6819711.1"/>
    <property type="molecule type" value="Genomic_DNA"/>
</dbReference>
<name>A0ABS2FHC5_9CLOT</name>